<dbReference type="EMBL" id="KZ293662">
    <property type="protein sequence ID" value="PBK91276.1"/>
    <property type="molecule type" value="Genomic_DNA"/>
</dbReference>
<organism evidence="1 2">
    <name type="scientific">Armillaria gallica</name>
    <name type="common">Bulbous honey fungus</name>
    <name type="synonym">Armillaria bulbosa</name>
    <dbReference type="NCBI Taxonomy" id="47427"/>
    <lineage>
        <taxon>Eukaryota</taxon>
        <taxon>Fungi</taxon>
        <taxon>Dikarya</taxon>
        <taxon>Basidiomycota</taxon>
        <taxon>Agaricomycotina</taxon>
        <taxon>Agaricomycetes</taxon>
        <taxon>Agaricomycetidae</taxon>
        <taxon>Agaricales</taxon>
        <taxon>Marasmiineae</taxon>
        <taxon>Physalacriaceae</taxon>
        <taxon>Armillaria</taxon>
    </lineage>
</organism>
<reference evidence="2" key="1">
    <citation type="journal article" date="2017" name="Nat. Ecol. Evol.">
        <title>Genome expansion and lineage-specific genetic innovations in the forest pathogenic fungi Armillaria.</title>
        <authorList>
            <person name="Sipos G."/>
            <person name="Prasanna A.N."/>
            <person name="Walter M.C."/>
            <person name="O'Connor E."/>
            <person name="Balint B."/>
            <person name="Krizsan K."/>
            <person name="Kiss B."/>
            <person name="Hess J."/>
            <person name="Varga T."/>
            <person name="Slot J."/>
            <person name="Riley R."/>
            <person name="Boka B."/>
            <person name="Rigling D."/>
            <person name="Barry K."/>
            <person name="Lee J."/>
            <person name="Mihaltcheva S."/>
            <person name="LaButti K."/>
            <person name="Lipzen A."/>
            <person name="Waldron R."/>
            <person name="Moloney N.M."/>
            <person name="Sperisen C."/>
            <person name="Kredics L."/>
            <person name="Vagvoelgyi C."/>
            <person name="Patrignani A."/>
            <person name="Fitzpatrick D."/>
            <person name="Nagy I."/>
            <person name="Doyle S."/>
            <person name="Anderson J.B."/>
            <person name="Grigoriev I.V."/>
            <person name="Gueldener U."/>
            <person name="Muensterkoetter M."/>
            <person name="Nagy L.G."/>
        </authorList>
    </citation>
    <scope>NUCLEOTIDE SEQUENCE [LARGE SCALE GENOMIC DNA]</scope>
    <source>
        <strain evidence="2">Ar21-2</strain>
    </source>
</reference>
<proteinExistence type="predicted"/>
<sequence>MAQNRLHRTARPSRRLQLWSVFATVIDVRSEGFVKARLRAWRNYYVSGFRTEWVLFLFWNTHERVARQSVPFSCSPLCNG</sequence>
<dbReference type="AlphaFoldDB" id="A0A2H3DUZ4"/>
<name>A0A2H3DUZ4_ARMGA</name>
<gene>
    <name evidence="1" type="ORF">ARMGADRAFT_1014169</name>
</gene>
<keyword evidence="2" id="KW-1185">Reference proteome</keyword>
<dbReference type="InParanoid" id="A0A2H3DUZ4"/>
<evidence type="ECO:0000313" key="1">
    <source>
        <dbReference type="EMBL" id="PBK91276.1"/>
    </source>
</evidence>
<dbReference type="Proteomes" id="UP000217790">
    <property type="component" value="Unassembled WGS sequence"/>
</dbReference>
<evidence type="ECO:0000313" key="2">
    <source>
        <dbReference type="Proteomes" id="UP000217790"/>
    </source>
</evidence>
<accession>A0A2H3DUZ4</accession>
<protein>
    <submittedName>
        <fullName evidence="1">Uncharacterized protein</fullName>
    </submittedName>
</protein>